<dbReference type="PROSITE" id="PS51071">
    <property type="entry name" value="HTH_RPIR"/>
    <property type="match status" value="1"/>
</dbReference>
<gene>
    <name evidence="11" type="ORF">CRM94_29105</name>
    <name evidence="10" type="ORF">DM48_5506</name>
</gene>
<dbReference type="RefSeq" id="WP_025098396.1">
    <property type="nucleotide sequence ID" value="NZ_CADEPO010000002.1"/>
</dbReference>
<reference evidence="10 12" key="1">
    <citation type="submission" date="2014-04" db="EMBL/GenBank/DDBJ databases">
        <authorList>
            <person name="Bishop-Lilly K.A."/>
            <person name="Broomall S.M."/>
            <person name="Chain P.S."/>
            <person name="Chertkov O."/>
            <person name="Coyne S.R."/>
            <person name="Daligault H.E."/>
            <person name="Davenport K.W."/>
            <person name="Erkkila T."/>
            <person name="Frey K.G."/>
            <person name="Gibbons H.S."/>
            <person name="Gu W."/>
            <person name="Jaissle J."/>
            <person name="Johnson S.L."/>
            <person name="Koroleva G.I."/>
            <person name="Ladner J.T."/>
            <person name="Lo C.-C."/>
            <person name="Minogue T.D."/>
            <person name="Munk C."/>
            <person name="Palacios G.F."/>
            <person name="Redden C.L."/>
            <person name="Rosenzweig C.N."/>
            <person name="Scholz M.B."/>
            <person name="Teshima H."/>
            <person name="Xu Y."/>
        </authorList>
    </citation>
    <scope>NUCLEOTIDE SEQUENCE [LARGE SCALE GENOMIC DNA]</scope>
    <source>
        <strain evidence="12">gladioli</strain>
        <strain evidence="10">Gladioli</strain>
    </source>
</reference>
<evidence type="ECO:0000259" key="8">
    <source>
        <dbReference type="PROSITE" id="PS51071"/>
    </source>
</evidence>
<dbReference type="GO" id="GO:0003700">
    <property type="term" value="F:DNA-binding transcription factor activity"/>
    <property type="evidence" value="ECO:0007669"/>
    <property type="project" value="InterPro"/>
</dbReference>
<reference evidence="11" key="2">
    <citation type="submission" date="2017-09" db="EMBL/GenBank/DDBJ databases">
        <title>FDA dAtabase for Regulatory Grade micrObial Sequences (FDA-ARGOS): Supporting development and validation of Infectious Disease Dx tests.</title>
        <authorList>
            <person name="Minogue T."/>
            <person name="Wolcott M."/>
            <person name="Wasieloski L."/>
            <person name="Aguilar W."/>
            <person name="Moore D."/>
            <person name="Tallon L.J."/>
            <person name="Sadzewicz L."/>
            <person name="Ott S."/>
            <person name="Zhao X."/>
            <person name="Nagaraj S."/>
            <person name="Vavikolanu K."/>
            <person name="Aluvathingal J."/>
            <person name="Nadendla S."/>
            <person name="Sichtig H."/>
        </authorList>
    </citation>
    <scope>NUCLEOTIDE SEQUENCE</scope>
    <source>
        <strain evidence="11">FDAARGOS_390</strain>
    </source>
</reference>
<comment type="caution">
    <text evidence="11">The sequence shown here is derived from an EMBL/GenBank/DDBJ whole genome shotgun (WGS) entry which is preliminary data.</text>
</comment>
<keyword evidence="6" id="KW-0324">Glycolysis</keyword>
<dbReference type="Gene3D" id="3.40.50.10490">
    <property type="entry name" value="Glucose-6-phosphate isomerase like protein, domain 1"/>
    <property type="match status" value="1"/>
</dbReference>
<dbReference type="InterPro" id="IPR009057">
    <property type="entry name" value="Homeodomain-like_sf"/>
</dbReference>
<evidence type="ECO:0000256" key="5">
    <source>
        <dbReference type="ARBA" id="ARBA00023125"/>
    </source>
</evidence>
<evidence type="ECO:0000256" key="2">
    <source>
        <dbReference type="ARBA" id="ARBA00022692"/>
    </source>
</evidence>
<proteinExistence type="predicted"/>
<dbReference type="InterPro" id="IPR035472">
    <property type="entry name" value="RpiR-like_SIS"/>
</dbReference>
<keyword evidence="4" id="KW-0805">Transcription regulation</keyword>
<dbReference type="InterPro" id="IPR001347">
    <property type="entry name" value="SIS_dom"/>
</dbReference>
<evidence type="ECO:0000256" key="7">
    <source>
        <dbReference type="ARBA" id="ARBA00023163"/>
    </source>
</evidence>
<evidence type="ECO:0000256" key="6">
    <source>
        <dbReference type="ARBA" id="ARBA00023152"/>
    </source>
</evidence>
<name>A0A095FYP5_BURGA</name>
<dbReference type="SUPFAM" id="SSF46689">
    <property type="entry name" value="Homeodomain-like"/>
    <property type="match status" value="1"/>
</dbReference>
<dbReference type="PANTHER" id="PTHR30514">
    <property type="entry name" value="GLUCOKINASE"/>
    <property type="match status" value="1"/>
</dbReference>
<dbReference type="Proteomes" id="UP000029590">
    <property type="component" value="Unassembled WGS sequence"/>
</dbReference>
<dbReference type="SUPFAM" id="SSF53697">
    <property type="entry name" value="SIS domain"/>
    <property type="match status" value="1"/>
</dbReference>
<organism evidence="11 13">
    <name type="scientific">Burkholderia gladioli</name>
    <name type="common">Pseudomonas marginata</name>
    <name type="synonym">Phytomonas marginata</name>
    <dbReference type="NCBI Taxonomy" id="28095"/>
    <lineage>
        <taxon>Bacteria</taxon>
        <taxon>Pseudomonadati</taxon>
        <taxon>Pseudomonadota</taxon>
        <taxon>Betaproteobacteria</taxon>
        <taxon>Burkholderiales</taxon>
        <taxon>Burkholderiaceae</taxon>
        <taxon>Burkholderia</taxon>
    </lineage>
</organism>
<dbReference type="PROSITE" id="PS51464">
    <property type="entry name" value="SIS"/>
    <property type="match status" value="1"/>
</dbReference>
<dbReference type="Gene3D" id="1.10.10.10">
    <property type="entry name" value="Winged helix-like DNA-binding domain superfamily/Winged helix DNA-binding domain"/>
    <property type="match status" value="1"/>
</dbReference>
<protein>
    <submittedName>
        <fullName evidence="11">MurR/RpiR family transcriptional regulator</fullName>
    </submittedName>
    <submittedName>
        <fullName evidence="10">SIS domain protein</fullName>
    </submittedName>
</protein>
<dbReference type="Pfam" id="PF01418">
    <property type="entry name" value="HTH_6"/>
    <property type="match status" value="1"/>
</dbReference>
<dbReference type="CDD" id="cd05013">
    <property type="entry name" value="SIS_RpiR"/>
    <property type="match status" value="1"/>
</dbReference>
<evidence type="ECO:0000313" key="13">
    <source>
        <dbReference type="Proteomes" id="UP000220629"/>
    </source>
</evidence>
<dbReference type="GO" id="GO:0097367">
    <property type="term" value="F:carbohydrate derivative binding"/>
    <property type="evidence" value="ECO:0007669"/>
    <property type="project" value="InterPro"/>
</dbReference>
<accession>A0A0D5DLE9</accession>
<feature type="domain" description="HTH rpiR-type" evidence="8">
    <location>
        <begin position="4"/>
        <end position="80"/>
    </location>
</feature>
<dbReference type="EMBL" id="PDDY01000004">
    <property type="protein sequence ID" value="PEH38449.1"/>
    <property type="molecule type" value="Genomic_DNA"/>
</dbReference>
<evidence type="ECO:0000313" key="10">
    <source>
        <dbReference type="EMBL" id="KGC10267.1"/>
    </source>
</evidence>
<evidence type="ECO:0000256" key="3">
    <source>
        <dbReference type="ARBA" id="ARBA00022989"/>
    </source>
</evidence>
<dbReference type="Proteomes" id="UP000220629">
    <property type="component" value="Unassembled WGS sequence"/>
</dbReference>
<keyword evidence="2" id="KW-0812">Transmembrane</keyword>
<dbReference type="GO" id="GO:0003677">
    <property type="term" value="F:DNA binding"/>
    <property type="evidence" value="ECO:0007669"/>
    <property type="project" value="UniProtKB-KW"/>
</dbReference>
<dbReference type="GO" id="GO:0006096">
    <property type="term" value="P:glycolytic process"/>
    <property type="evidence" value="ECO:0007669"/>
    <property type="project" value="UniProtKB-KW"/>
</dbReference>
<dbReference type="InterPro" id="IPR047640">
    <property type="entry name" value="RpiR-like"/>
</dbReference>
<keyword evidence="3" id="KW-0472">Membrane</keyword>
<dbReference type="AlphaFoldDB" id="A0A095FYP5"/>
<dbReference type="GO" id="GO:0016020">
    <property type="term" value="C:membrane"/>
    <property type="evidence" value="ECO:0007669"/>
    <property type="project" value="UniProtKB-SubCell"/>
</dbReference>
<evidence type="ECO:0000313" key="11">
    <source>
        <dbReference type="EMBL" id="PEH38449.1"/>
    </source>
</evidence>
<dbReference type="Pfam" id="PF01380">
    <property type="entry name" value="SIS"/>
    <property type="match status" value="1"/>
</dbReference>
<reference evidence="13" key="3">
    <citation type="submission" date="2017-09" db="EMBL/GenBank/DDBJ databases">
        <title>FDA dAtabase for Regulatory Grade micrObial Sequences (FDA-ARGOS): Supporting development and validation of Infectious Disease Dx tests.</title>
        <authorList>
            <person name="Minogue T."/>
            <person name="Wolcott M."/>
            <person name="Wasieloski L."/>
            <person name="Aguilar W."/>
            <person name="Moore D."/>
            <person name="Tallon L."/>
            <person name="Sadzewicz L."/>
            <person name="Ott S."/>
            <person name="Zhao X."/>
            <person name="Nagaraj S."/>
            <person name="Vavikolanu K."/>
            <person name="Aluvathingal J."/>
            <person name="Nadendla S."/>
            <person name="Sichtig H."/>
        </authorList>
    </citation>
    <scope>NUCLEOTIDE SEQUENCE [LARGE SCALE GENOMIC DNA]</scope>
    <source>
        <strain evidence="13">FDAARGOS_390</strain>
    </source>
</reference>
<evidence type="ECO:0000256" key="1">
    <source>
        <dbReference type="ARBA" id="ARBA00004167"/>
    </source>
</evidence>
<dbReference type="PANTHER" id="PTHR30514:SF1">
    <property type="entry name" value="HTH-TYPE TRANSCRIPTIONAL REGULATOR HEXR-RELATED"/>
    <property type="match status" value="1"/>
</dbReference>
<feature type="domain" description="SIS" evidence="9">
    <location>
        <begin position="124"/>
        <end position="264"/>
    </location>
</feature>
<dbReference type="EMBL" id="JPGG01000018">
    <property type="protein sequence ID" value="KGC10267.1"/>
    <property type="molecule type" value="Genomic_DNA"/>
</dbReference>
<dbReference type="InterPro" id="IPR046348">
    <property type="entry name" value="SIS_dom_sf"/>
</dbReference>
<dbReference type="InterPro" id="IPR000281">
    <property type="entry name" value="HTH_RpiR"/>
</dbReference>
<evidence type="ECO:0000256" key="4">
    <source>
        <dbReference type="ARBA" id="ARBA00023015"/>
    </source>
</evidence>
<dbReference type="OrthoDB" id="257751at2"/>
<keyword evidence="7" id="KW-0804">Transcription</keyword>
<keyword evidence="5" id="KW-0238">DNA-binding</keyword>
<dbReference type="InterPro" id="IPR036388">
    <property type="entry name" value="WH-like_DNA-bd_sf"/>
</dbReference>
<dbReference type="KEGG" id="bgo:BM43_3410"/>
<evidence type="ECO:0000259" key="9">
    <source>
        <dbReference type="PROSITE" id="PS51464"/>
    </source>
</evidence>
<sequence length="286" mass="30498">MSQLNLIPHIRKLLGELRPAEQKVAELVLDDVDFALHASITELAQRANVSEPSVTRFCRAVGTDGLRDFKVKLAQSLSGGLSYSQASIERDDTTATLVEKIFHTTISGIQQACDTIQTVELEAAIRAISSARRLIFLGVGSGSGLAIQDAMLRFLRLDIPTSAFADGHLQRLHAGLAEPGDVVFAISHAGRSPEVNDSIKIARKRGATTIALTNAGAPLVALVDIPVILHMPGTVDPNTPGVSRIVQLCVIDAISIGVSLRQDSVMLEKLRRAKAALHASPSPKEA</sequence>
<comment type="subcellular location">
    <subcellularLocation>
        <location evidence="1">Membrane</location>
        <topology evidence="1">Single-pass membrane protein</topology>
    </subcellularLocation>
</comment>
<accession>A0A095FYP5</accession>
<keyword evidence="3" id="KW-1133">Transmembrane helix</keyword>
<dbReference type="GeneID" id="66457810"/>
<evidence type="ECO:0000313" key="12">
    <source>
        <dbReference type="Proteomes" id="UP000029590"/>
    </source>
</evidence>